<dbReference type="Gene3D" id="3.40.50.720">
    <property type="entry name" value="NAD(P)-binding Rossmann-like Domain"/>
    <property type="match status" value="1"/>
</dbReference>
<dbReference type="PANTHER" id="PTHR43658:SF8">
    <property type="entry name" value="17-BETA-HYDROXYSTEROID DEHYDROGENASE 14-RELATED"/>
    <property type="match status" value="1"/>
</dbReference>
<accession>A0AAV9XYW4</accession>
<organism evidence="2 3">
    <name type="scientific">Cryptosporidium xiaoi</name>
    <dbReference type="NCBI Taxonomy" id="659607"/>
    <lineage>
        <taxon>Eukaryota</taxon>
        <taxon>Sar</taxon>
        <taxon>Alveolata</taxon>
        <taxon>Apicomplexa</taxon>
        <taxon>Conoidasida</taxon>
        <taxon>Coccidia</taxon>
        <taxon>Eucoccidiorida</taxon>
        <taxon>Eimeriorina</taxon>
        <taxon>Cryptosporidiidae</taxon>
        <taxon>Cryptosporidium</taxon>
    </lineage>
</organism>
<dbReference type="Pfam" id="PF13561">
    <property type="entry name" value="adh_short_C2"/>
    <property type="match status" value="1"/>
</dbReference>
<dbReference type="EMBL" id="JAWDEY010000031">
    <property type="protein sequence ID" value="KAK6588710.1"/>
    <property type="molecule type" value="Genomic_DNA"/>
</dbReference>
<comment type="caution">
    <text evidence="2">The sequence shown here is derived from an EMBL/GenBank/DDBJ whole genome shotgun (WGS) entry which is preliminary data.</text>
</comment>
<dbReference type="PRINTS" id="PR00080">
    <property type="entry name" value="SDRFAMILY"/>
</dbReference>
<dbReference type="Proteomes" id="UP001311799">
    <property type="component" value="Unassembled WGS sequence"/>
</dbReference>
<protein>
    <submittedName>
        <fullName evidence="2">Uncharacterized protein</fullName>
    </submittedName>
</protein>
<sequence>MRIEDSVVVVTGGLSGLGNAVVNKMLEENPKRVCLMDYNVVEEDVNDENSVGVCDKYFVDVTKYESINNAVKKIIKKYGRIDIVVHCAGITHCQTPIIQKDDNGEILDNNEDIPEIWGRVININLMGTLNLVHCLSPNLARNKSKLCNSGVVEQYHEKGVFVLVSSSTARDGSSHNQGYISSKGGINSITLPLARELGPYGIRVVTIAPGIFETPMSKQVMDENISSKLLKSIPLGRFGLPDEFAQVVIDVCIKCEYISGEIIYLDGGWRSQFMKHYNMKRLSIQNSSSNDEYE</sequence>
<evidence type="ECO:0000313" key="2">
    <source>
        <dbReference type="EMBL" id="KAK6588710.1"/>
    </source>
</evidence>
<proteinExistence type="predicted"/>
<evidence type="ECO:0000313" key="3">
    <source>
        <dbReference type="Proteomes" id="UP001311799"/>
    </source>
</evidence>
<gene>
    <name evidence="2" type="ORF">RS030_3494</name>
</gene>
<dbReference type="InterPro" id="IPR002347">
    <property type="entry name" value="SDR_fam"/>
</dbReference>
<dbReference type="AlphaFoldDB" id="A0AAV9XYW4"/>
<keyword evidence="3" id="KW-1185">Reference proteome</keyword>
<reference evidence="2 3" key="1">
    <citation type="submission" date="2023-10" db="EMBL/GenBank/DDBJ databases">
        <title>Comparative genomics analysis reveals potential genetic determinants of host preference in Cryptosporidium xiaoi.</title>
        <authorList>
            <person name="Xiao L."/>
            <person name="Li J."/>
        </authorList>
    </citation>
    <scope>NUCLEOTIDE SEQUENCE [LARGE SCALE GENOMIC DNA]</scope>
    <source>
        <strain evidence="2 3">52996</strain>
    </source>
</reference>
<dbReference type="InterPro" id="IPR036291">
    <property type="entry name" value="NAD(P)-bd_dom_sf"/>
</dbReference>
<dbReference type="SUPFAM" id="SSF51735">
    <property type="entry name" value="NAD(P)-binding Rossmann-fold domains"/>
    <property type="match status" value="1"/>
</dbReference>
<dbReference type="GO" id="GO:0016491">
    <property type="term" value="F:oxidoreductase activity"/>
    <property type="evidence" value="ECO:0007669"/>
    <property type="project" value="UniProtKB-KW"/>
</dbReference>
<name>A0AAV9XYW4_9CRYT</name>
<keyword evidence="1" id="KW-0560">Oxidoreductase</keyword>
<dbReference type="PANTHER" id="PTHR43658">
    <property type="entry name" value="SHORT-CHAIN DEHYDROGENASE/REDUCTASE"/>
    <property type="match status" value="1"/>
</dbReference>
<evidence type="ECO:0000256" key="1">
    <source>
        <dbReference type="ARBA" id="ARBA00023002"/>
    </source>
</evidence>
<dbReference type="PRINTS" id="PR00081">
    <property type="entry name" value="GDHRDH"/>
</dbReference>